<dbReference type="STRING" id="1247726.MIM_c35310"/>
<evidence type="ECO:0000256" key="2">
    <source>
        <dbReference type="ARBA" id="ARBA00022649"/>
    </source>
</evidence>
<evidence type="ECO:0000313" key="3">
    <source>
        <dbReference type="EMBL" id="AHG65591.1"/>
    </source>
</evidence>
<evidence type="ECO:0000256" key="1">
    <source>
        <dbReference type="ARBA" id="ARBA00008580"/>
    </source>
</evidence>
<sequence>MMPTRIALDSHFELFIRQQVESGRYNNATEVVHAGLRLLEEQERRNNVKQNELQQSIAIGMQSGDEKDAGDVFGRLQAKYKNQL</sequence>
<dbReference type="Pfam" id="PF03693">
    <property type="entry name" value="ParD_antitoxin"/>
    <property type="match status" value="1"/>
</dbReference>
<dbReference type="SUPFAM" id="SSF47598">
    <property type="entry name" value="Ribbon-helix-helix"/>
    <property type="match status" value="1"/>
</dbReference>
<dbReference type="RefSeq" id="WP_322786658.1">
    <property type="nucleotide sequence ID" value="NZ_CP003915.1"/>
</dbReference>
<dbReference type="Proteomes" id="UP000019095">
    <property type="component" value="Chromosome"/>
</dbReference>
<dbReference type="EMBL" id="CP003915">
    <property type="protein sequence ID" value="AHG65591.1"/>
    <property type="molecule type" value="Genomic_DNA"/>
</dbReference>
<dbReference type="Gene3D" id="6.10.10.120">
    <property type="entry name" value="Antitoxin ParD1-like"/>
    <property type="match status" value="1"/>
</dbReference>
<protein>
    <submittedName>
        <fullName evidence="3">Putative addiction module antidote protein, CC2985 family</fullName>
    </submittedName>
</protein>
<dbReference type="KEGG" id="amim:MIM_c35310"/>
<dbReference type="AlphaFoldDB" id="W0PFX4"/>
<keyword evidence="2" id="KW-1277">Toxin-antitoxin system</keyword>
<organism evidence="3 4">
    <name type="scientific">Advenella mimigardefordensis (strain DSM 17166 / LMG 22922 / DPN7)</name>
    <dbReference type="NCBI Taxonomy" id="1247726"/>
    <lineage>
        <taxon>Bacteria</taxon>
        <taxon>Pseudomonadati</taxon>
        <taxon>Pseudomonadota</taxon>
        <taxon>Betaproteobacteria</taxon>
        <taxon>Burkholderiales</taxon>
        <taxon>Alcaligenaceae</taxon>
    </lineage>
</organism>
<dbReference type="PATRIC" id="fig|1247726.3.peg.3906"/>
<dbReference type="PANTHER" id="PTHR36582">
    <property type="entry name" value="ANTITOXIN PARD"/>
    <property type="match status" value="1"/>
</dbReference>
<dbReference type="PANTHER" id="PTHR36582:SF2">
    <property type="entry name" value="ANTITOXIN PARD"/>
    <property type="match status" value="1"/>
</dbReference>
<dbReference type="eggNOG" id="COG3609">
    <property type="taxonomic scope" value="Bacteria"/>
</dbReference>
<accession>W0PFX4</accession>
<dbReference type="HOGENOM" id="CLU_144805_6_0_4"/>
<gene>
    <name evidence="3" type="ORF">MIM_c35310</name>
</gene>
<proteinExistence type="inferred from homology"/>
<dbReference type="GO" id="GO:0006355">
    <property type="term" value="P:regulation of DNA-templated transcription"/>
    <property type="evidence" value="ECO:0007669"/>
    <property type="project" value="InterPro"/>
</dbReference>
<evidence type="ECO:0000313" key="4">
    <source>
        <dbReference type="Proteomes" id="UP000019095"/>
    </source>
</evidence>
<dbReference type="InterPro" id="IPR038296">
    <property type="entry name" value="ParD_sf"/>
</dbReference>
<keyword evidence="4" id="KW-1185">Reference proteome</keyword>
<comment type="similarity">
    <text evidence="1">Belongs to the ParD antitoxin family.</text>
</comment>
<dbReference type="InterPro" id="IPR010985">
    <property type="entry name" value="Ribbon_hlx_hlx"/>
</dbReference>
<dbReference type="NCBIfam" id="TIGR02606">
    <property type="entry name" value="antidote_CC2985"/>
    <property type="match status" value="1"/>
</dbReference>
<dbReference type="InterPro" id="IPR022789">
    <property type="entry name" value="ParD"/>
</dbReference>
<name>W0PFX4_ADVMD</name>
<reference evidence="3 4" key="1">
    <citation type="journal article" date="2014" name="Microbiology">
        <title>Unravelling the complete genome sequence of Advenella mimigardefordensis strain DPN7T and novel insights in the catabolism of the xenobiotic polythioester precursor 3,3'-dithiodipropionate.</title>
        <authorList>
            <person name="Wubbeler J.H."/>
            <person name="Hiessl S."/>
            <person name="Schuldes J."/>
            <person name="Thurmer A."/>
            <person name="Daniel R."/>
            <person name="Steinbuchel A."/>
        </authorList>
    </citation>
    <scope>NUCLEOTIDE SEQUENCE [LARGE SCALE GENOMIC DNA]</scope>
    <source>
        <strain evidence="4">DSM 17166 / LMG 22922 / DPN7</strain>
    </source>
</reference>